<dbReference type="Pfam" id="PF00931">
    <property type="entry name" value="NB-ARC"/>
    <property type="match status" value="1"/>
</dbReference>
<evidence type="ECO:0000313" key="4">
    <source>
        <dbReference type="Proteomes" id="UP001590951"/>
    </source>
</evidence>
<dbReference type="InterPro" id="IPR002182">
    <property type="entry name" value="NB-ARC"/>
</dbReference>
<dbReference type="Pfam" id="PF13424">
    <property type="entry name" value="TPR_12"/>
    <property type="match status" value="4"/>
</dbReference>
<dbReference type="InterPro" id="IPR002035">
    <property type="entry name" value="VWF_A"/>
</dbReference>
<feature type="region of interest" description="Disordered" evidence="1">
    <location>
        <begin position="238"/>
        <end position="303"/>
    </location>
</feature>
<feature type="domain" description="VWFA" evidence="2">
    <location>
        <begin position="1480"/>
        <end position="1695"/>
    </location>
</feature>
<dbReference type="EMBL" id="JBHFEH010000070">
    <property type="protein sequence ID" value="KAL2049167.1"/>
    <property type="molecule type" value="Genomic_DNA"/>
</dbReference>
<feature type="compositionally biased region" description="Basic and acidic residues" evidence="1">
    <location>
        <begin position="293"/>
        <end position="302"/>
    </location>
</feature>
<feature type="region of interest" description="Disordered" evidence="1">
    <location>
        <begin position="108"/>
        <end position="133"/>
    </location>
</feature>
<dbReference type="InterPro" id="IPR027417">
    <property type="entry name" value="P-loop_NTPase"/>
</dbReference>
<protein>
    <recommendedName>
        <fullName evidence="2">VWFA domain-containing protein</fullName>
    </recommendedName>
</protein>
<evidence type="ECO:0000313" key="3">
    <source>
        <dbReference type="EMBL" id="KAL2049167.1"/>
    </source>
</evidence>
<dbReference type="SUPFAM" id="SSF53300">
    <property type="entry name" value="vWA-like"/>
    <property type="match status" value="1"/>
</dbReference>
<evidence type="ECO:0000256" key="1">
    <source>
        <dbReference type="SAM" id="MobiDB-lite"/>
    </source>
</evidence>
<keyword evidence="4" id="KW-1185">Reference proteome</keyword>
<comment type="caution">
    <text evidence="3">The sequence shown here is derived from an EMBL/GenBank/DDBJ whole genome shotgun (WGS) entry which is preliminary data.</text>
</comment>
<name>A0ABR4ATZ3_9LECA</name>
<accession>A0ABR4ATZ3</accession>
<dbReference type="SUPFAM" id="SSF52540">
    <property type="entry name" value="P-loop containing nucleoside triphosphate hydrolases"/>
    <property type="match status" value="1"/>
</dbReference>
<dbReference type="InterPro" id="IPR011990">
    <property type="entry name" value="TPR-like_helical_dom_sf"/>
</dbReference>
<dbReference type="Gene3D" id="3.40.50.410">
    <property type="entry name" value="von Willebrand factor, type A domain"/>
    <property type="match status" value="1"/>
</dbReference>
<organism evidence="3 4">
    <name type="scientific">Lepraria finkii</name>
    <dbReference type="NCBI Taxonomy" id="1340010"/>
    <lineage>
        <taxon>Eukaryota</taxon>
        <taxon>Fungi</taxon>
        <taxon>Dikarya</taxon>
        <taxon>Ascomycota</taxon>
        <taxon>Pezizomycotina</taxon>
        <taxon>Lecanoromycetes</taxon>
        <taxon>OSLEUM clade</taxon>
        <taxon>Lecanoromycetidae</taxon>
        <taxon>Lecanorales</taxon>
        <taxon>Lecanorineae</taxon>
        <taxon>Stereocaulaceae</taxon>
        <taxon>Lepraria</taxon>
    </lineage>
</organism>
<dbReference type="SUPFAM" id="SSF48452">
    <property type="entry name" value="TPR-like"/>
    <property type="match status" value="4"/>
</dbReference>
<dbReference type="Proteomes" id="UP001590951">
    <property type="component" value="Unassembled WGS sequence"/>
</dbReference>
<reference evidence="3 4" key="1">
    <citation type="submission" date="2024-09" db="EMBL/GenBank/DDBJ databases">
        <title>Rethinking Asexuality: The Enigmatic Case of Functional Sexual Genes in Lepraria (Stereocaulaceae).</title>
        <authorList>
            <person name="Doellman M."/>
            <person name="Sun Y."/>
            <person name="Barcenas-Pena A."/>
            <person name="Lumbsch H.T."/>
            <person name="Grewe F."/>
        </authorList>
    </citation>
    <scope>NUCLEOTIDE SEQUENCE [LARGE SCALE GENOMIC DNA]</scope>
    <source>
        <strain evidence="3 4">Grewe 0041</strain>
    </source>
</reference>
<dbReference type="InterPro" id="IPR058925">
    <property type="entry name" value="zf-C2H2_AcuF"/>
</dbReference>
<sequence>MDTTIFHQSKACLSNLDELIKSLDRDNIAFLKQLSPLAVEDELGRFKVWAGNIGALQSGRSSLDYRLRDAKFVKTHIVKLLEGLNDSICQATEVTTQRRVPYDEMVVPSEDVENSSSSSSSSEQDHQSLESTSELQDRYLAIVDTLDRLYKQSIAIRSSAPRNRTSKAASYIQKDECGNDVGVLFQTYAVERIRRAYPQATDFLVRRLGNAVSQRRRHFMYERVRRKRRTLVTHALDPADTLPPTQKRAKEALEASSSTSLGSAGVVKTHSKYDPSSLATGQPSDFTATTYIPRDDESDHGRSVVSTSTMATFIQDKELEIPPVPESGTTGKDFECPYCCTIVTAKTGSEKAWKKHVVQDLQPYICTYEECPTPYQLFTSREEWLQHVSWKHAFEWCCDAIDHEPRPFSSEKLLEAHMRSHHAASFTDQQLPALIDKSKRPSLVPFAKCPLCDWLPQPETHVSPTDVDESLHPSASRADRFHANHTSEQLQRHIGNHLCQIAILSLPHRDDVQQAKSTTGDVSRANISDLSDLSQTSLDFRDDETPPDVALDVPEATLNWKAIPRQANKEYEGHAFDAILSPFVFRFSFTQRLLSVGSERPHFIVPFERNSDFVGREDTIASIKQSLDRQRWVGLVGLGGIGKTQVAIEYCYRYRDELHNVHGGNVFWADASTISMLEQSYREIAENLKSPHLPKRELSHQHSLRMFFEWLADESHGPWLLVLDNLEDTESSRLGSIPETSSGQIIITTRNRGVAFALSADIIGVEPMSLSEAGRLLKTRVYRASSDLEKDESDVKDLCERLEGFPLAITQVAAFINKNNIPVREFLHSFDEHNMELLGSENFGIERGLRYSYHLIEETLSLSHSRLAPVAGDMLALMAYLDRRSIPQTLLKIGITSSQFYESIQDLTSCDLISREAKGNSFGLGRFVQVFVQRWVKKTGREPAMQQNALDSVISNFTDVSYENWDVCEQLYPHVQTVIQYSFASEPYVLKRATLLHSAALYEQAQGREDNAIEKCEEAYRVYKNTVGDTHDDTLKIVNTLVEMLCSSGKLKEADEMGNLALARRRESLGPEHPNTLQSLCASAEVKRRQGQFSIAKEISRDALQVAERVLGESHHQTLTLVITLARVMQNQGKYDEAETLYRRALSVMKRTLGEGHPDVARMLQSLATSLTLQGDYKSSEALILQALEDNKTVGSKHPDTLRTMHVLANILLAQGRLGEAHTTVLQTVEGMKEVFGRSHPVTLSAMITLTSVCRQEGRWSEASHLGEEVVEITKKIFGAYHFDTLTAMANLASVYQNQGHLSAAANLEAQVVDKRKAILGKEHPATLTSMANLASTYWSQGRWEEAEELNLRVVGSMQTSLGREHPLTLEAMNNLAYVYQSQGRWEEAEEINLRVVGGMQTSLGHEHPSTLQAMNNLAYVYQHQGRGWAALELGKEVRYGRLQVLGEDHRDTRESRDFVVQYESNKSHITAFSPTKNFAFALIIDDTASMELPVSTTDLKMEFESRWEILKRAVLNIVRSVDQEAKTSVNIHFLKNRERNIQSATESEASTALDQIDVLGASSMGGTFLLDSLEAQIHPHMAAYEEYVKEKDRVAVPRHLNVLVITDGASDDKAEVMEYLTDVALQLDWLDAPARFIAVQFVQIGDDEGATRWLQQIDNELRSKGKLRDIFDTTLYSHEMQQNPEAFEKLLENILLGAVTKTADAEKQVQLRQT</sequence>
<dbReference type="PROSITE" id="PS50234">
    <property type="entry name" value="VWFA"/>
    <property type="match status" value="1"/>
</dbReference>
<evidence type="ECO:0000259" key="2">
    <source>
        <dbReference type="PROSITE" id="PS50234"/>
    </source>
</evidence>
<dbReference type="Pfam" id="PF13374">
    <property type="entry name" value="TPR_10"/>
    <property type="match status" value="2"/>
</dbReference>
<dbReference type="InterPro" id="IPR053137">
    <property type="entry name" value="NLR-like"/>
</dbReference>
<gene>
    <name evidence="3" type="ORF">ABVK25_010596</name>
</gene>
<dbReference type="Gene3D" id="1.25.40.10">
    <property type="entry name" value="Tetratricopeptide repeat domain"/>
    <property type="match status" value="3"/>
</dbReference>
<dbReference type="InterPro" id="IPR036465">
    <property type="entry name" value="vWFA_dom_sf"/>
</dbReference>
<dbReference type="Gene3D" id="3.40.50.300">
    <property type="entry name" value="P-loop containing nucleotide triphosphate hydrolases"/>
    <property type="match status" value="1"/>
</dbReference>
<dbReference type="Pfam" id="PF26082">
    <property type="entry name" value="zf-C2H2_AcuF"/>
    <property type="match status" value="1"/>
</dbReference>
<dbReference type="PANTHER" id="PTHR46082">
    <property type="entry name" value="ATP/GTP-BINDING PROTEIN-RELATED"/>
    <property type="match status" value="1"/>
</dbReference>
<dbReference type="NCBIfam" id="NF040586">
    <property type="entry name" value="FxSxx_TPR"/>
    <property type="match status" value="1"/>
</dbReference>
<proteinExistence type="predicted"/>
<dbReference type="PANTHER" id="PTHR46082:SF11">
    <property type="entry name" value="AAA+ ATPASE DOMAIN-CONTAINING PROTEIN-RELATED"/>
    <property type="match status" value="1"/>
</dbReference>
<feature type="compositionally biased region" description="Polar residues" evidence="1">
    <location>
        <begin position="277"/>
        <end position="290"/>
    </location>
</feature>